<dbReference type="SUPFAM" id="SSF50978">
    <property type="entry name" value="WD40 repeat-like"/>
    <property type="match status" value="2"/>
</dbReference>
<name>A0A3M6VSQ1_9STRA</name>
<dbReference type="InterPro" id="IPR001680">
    <property type="entry name" value="WD40_rpt"/>
</dbReference>
<dbReference type="VEuPathDB" id="FungiDB:DD237_004441"/>
<dbReference type="InterPro" id="IPR015048">
    <property type="entry name" value="DUF1899"/>
</dbReference>
<evidence type="ECO:0000256" key="8">
    <source>
        <dbReference type="RuleBase" id="RU280818"/>
    </source>
</evidence>
<dbReference type="AlphaFoldDB" id="A0A3M6VSQ1"/>
<dbReference type="SMART" id="SM00320">
    <property type="entry name" value="WD40"/>
    <property type="match status" value="6"/>
</dbReference>
<organism evidence="11 12">
    <name type="scientific">Peronospora effusa</name>
    <dbReference type="NCBI Taxonomy" id="542832"/>
    <lineage>
        <taxon>Eukaryota</taxon>
        <taxon>Sar</taxon>
        <taxon>Stramenopiles</taxon>
        <taxon>Oomycota</taxon>
        <taxon>Peronosporomycetes</taxon>
        <taxon>Peronosporales</taxon>
        <taxon>Peronosporaceae</taxon>
        <taxon>Peronospora</taxon>
    </lineage>
</organism>
<dbReference type="Pfam" id="PF16300">
    <property type="entry name" value="WD40_4"/>
    <property type="match status" value="2"/>
</dbReference>
<feature type="domain" description="DUF1899" evidence="10">
    <location>
        <begin position="4"/>
        <end position="66"/>
    </location>
</feature>
<evidence type="ECO:0000256" key="9">
    <source>
        <dbReference type="SAM" id="MobiDB-lite"/>
    </source>
</evidence>
<feature type="region of interest" description="Disordered" evidence="9">
    <location>
        <begin position="461"/>
        <end position="497"/>
    </location>
</feature>
<evidence type="ECO:0000313" key="11">
    <source>
        <dbReference type="EMBL" id="RMX67410.1"/>
    </source>
</evidence>
<keyword evidence="5 8" id="KW-0677">Repeat</keyword>
<dbReference type="GO" id="GO:0003779">
    <property type="term" value="F:actin binding"/>
    <property type="evidence" value="ECO:0007669"/>
    <property type="project" value="UniProtKB-KW"/>
</dbReference>
<evidence type="ECO:0000256" key="4">
    <source>
        <dbReference type="ARBA" id="ARBA00022574"/>
    </source>
</evidence>
<gene>
    <name evidence="11" type="ORF">DD238_003289</name>
</gene>
<sequence length="1080" mass="116974">MTPRFAFRTSKYRTVECKCLPREQTFDQLQVSIEHNVLAASSSTVAFIHQSNNSGAIQIKPFPETGHKSVTNIPTLVHAHPTGRVTALTFSPFHNDLLLSAGDAVATVKLWKLPSKEPMRQDLVTPVTVFQHEKTMGVVAGIIPHLSADSVVATYSRPGPVRIYDLQAETLSFEVAVDEGAVVSSVAWNWDGSAMLVATQDQAVRFLDPRLNQTSTPVIAAAHTGKRHVNVVWCGRTQHFITCGSDRMHEREIKLWDSRQLAKCVHRERLDMRGVGQLFPLYDVDLNLLYVLRKGDYSVKMFEIRASNGLSALDHTALSNMTLAATLLPKSTYDTNVCEIARVLNLSASGSSVGSCEVLSYRMPRKEATHTFQSDLYPDTLATQAAITPQEWQQGQNAEPKVQAVTPTVKRIEDMSRSVFGQPTASASAASGWGAPTLNAGTATNGWQASGWGQALSSTASSITPSKTASDLKTGWGSNTRKWNEAEPKTQTTPALSIQWGTSAPTDVTATIPKPAAVHISSISAASTPRSATTDASEASTTTPDELSSDTLAATTPNVSSSGTAQSTIADVIELSDKAQRLGAKYGHKLKYVQGKEAPRNEVFYFGDKRVAFSTQASPVIAANATFWATPIAGAGGPVLVETLGATGKAQHGTAPVINGQKAEVSTLAFNPFADNVLATGSADSTIQLWCLPKTELNTSNAPSNPSLTLSGHTKGLRALQFNPTAADVLCSTSHDLSLRFWDIETGQEKICMEGKLDDITWNMAFSNDGAMLATASRAKIVRVFDPRQPEHALVTMGCGHESNKPQFVAWADSVRLLTVGVNERNETQVSFWDSRSLLEPLGVPVLVEPTASAASTTTPIPLYDASSHLLFLVGTGSRHIWSYEVDPVAATVQANLPFLMTSTGTIGGVSLLPKTMCNVRDVELARLLVATPDVVKRVTFSLPRAQKLKEFFQDDVFGLVPKQEPSVTATQWFAGESRAPVYESLRPEEFADPYLPVYRTVGMALLSEKRKDAAPGRPKTLDFQARRREEEEKARQKAAQFARLSTLATQPSLHSTHRYLASAPTPQTVEDDSDDDWDD</sequence>
<dbReference type="PANTHER" id="PTHR10856">
    <property type="entry name" value="CORONIN"/>
    <property type="match status" value="1"/>
</dbReference>
<dbReference type="InterPro" id="IPR015505">
    <property type="entry name" value="Coronin"/>
</dbReference>
<dbReference type="STRING" id="542832.A0A3M6VSQ1"/>
<dbReference type="InterPro" id="IPR036322">
    <property type="entry name" value="WD40_repeat_dom_sf"/>
</dbReference>
<evidence type="ECO:0000256" key="3">
    <source>
        <dbReference type="ARBA" id="ARBA00022490"/>
    </source>
</evidence>
<protein>
    <recommendedName>
        <fullName evidence="8">Coronin</fullName>
    </recommendedName>
</protein>
<feature type="compositionally biased region" description="Polar residues" evidence="9">
    <location>
        <begin position="544"/>
        <end position="564"/>
    </location>
</feature>
<keyword evidence="12" id="KW-1185">Reference proteome</keyword>
<evidence type="ECO:0000256" key="2">
    <source>
        <dbReference type="ARBA" id="ARBA00009482"/>
    </source>
</evidence>
<dbReference type="PANTHER" id="PTHR10856:SF20">
    <property type="entry name" value="CORONIN-7"/>
    <property type="match status" value="1"/>
</dbReference>
<dbReference type="Pfam" id="PF00400">
    <property type="entry name" value="WD40"/>
    <property type="match status" value="3"/>
</dbReference>
<feature type="region of interest" description="Disordered" evidence="9">
    <location>
        <begin position="523"/>
        <end position="564"/>
    </location>
</feature>
<dbReference type="InterPro" id="IPR019775">
    <property type="entry name" value="WD40_repeat_CS"/>
</dbReference>
<feature type="repeat" description="WD" evidence="7">
    <location>
        <begin position="710"/>
        <end position="752"/>
    </location>
</feature>
<keyword evidence="6" id="KW-0009">Actin-binding</keyword>
<feature type="compositionally biased region" description="Low complexity" evidence="9">
    <location>
        <begin position="523"/>
        <end position="543"/>
    </location>
</feature>
<comment type="subcellular location">
    <subcellularLocation>
        <location evidence="1">Cytoplasm</location>
    </subcellularLocation>
</comment>
<evidence type="ECO:0000256" key="1">
    <source>
        <dbReference type="ARBA" id="ARBA00004496"/>
    </source>
</evidence>
<dbReference type="Gene3D" id="2.130.10.10">
    <property type="entry name" value="YVTN repeat-like/Quinoprotein amine dehydrogenase"/>
    <property type="match status" value="2"/>
</dbReference>
<comment type="caution">
    <text evidence="11">The sequence shown here is derived from an EMBL/GenBank/DDBJ whole genome shotgun (WGS) entry which is preliminary data.</text>
</comment>
<dbReference type="SMART" id="SM01167">
    <property type="entry name" value="DUF1900"/>
    <property type="match status" value="2"/>
</dbReference>
<feature type="domain" description="DUF1899" evidence="10">
    <location>
        <begin position="585"/>
        <end position="648"/>
    </location>
</feature>
<comment type="similarity">
    <text evidence="2 8">Belongs to the WD repeat coronin family.</text>
</comment>
<evidence type="ECO:0000256" key="5">
    <source>
        <dbReference type="ARBA" id="ARBA00022737"/>
    </source>
</evidence>
<proteinExistence type="inferred from homology"/>
<dbReference type="FunFam" id="2.130.10.10:FF:000774">
    <property type="entry name" value="Coronin"/>
    <property type="match status" value="1"/>
</dbReference>
<dbReference type="GO" id="GO:0005737">
    <property type="term" value="C:cytoplasm"/>
    <property type="evidence" value="ECO:0007669"/>
    <property type="project" value="UniProtKB-SubCell"/>
</dbReference>
<feature type="compositionally biased region" description="Polar residues" evidence="9">
    <location>
        <begin position="461"/>
        <end position="481"/>
    </location>
</feature>
<dbReference type="PROSITE" id="PS00678">
    <property type="entry name" value="WD_REPEATS_1"/>
    <property type="match status" value="1"/>
</dbReference>
<evidence type="ECO:0000313" key="12">
    <source>
        <dbReference type="Proteomes" id="UP000282087"/>
    </source>
</evidence>
<feature type="region of interest" description="Disordered" evidence="9">
    <location>
        <begin position="1010"/>
        <end position="1080"/>
    </location>
</feature>
<dbReference type="Proteomes" id="UP000282087">
    <property type="component" value="Unassembled WGS sequence"/>
</dbReference>
<dbReference type="PROSITE" id="PS50294">
    <property type="entry name" value="WD_REPEATS_REGION"/>
    <property type="match status" value="2"/>
</dbReference>
<feature type="compositionally biased region" description="Acidic residues" evidence="9">
    <location>
        <begin position="1070"/>
        <end position="1080"/>
    </location>
</feature>
<dbReference type="EMBL" id="QLLG01000167">
    <property type="protein sequence ID" value="RMX67410.1"/>
    <property type="molecule type" value="Genomic_DNA"/>
</dbReference>
<dbReference type="InterPro" id="IPR015943">
    <property type="entry name" value="WD40/YVTN_repeat-like_dom_sf"/>
</dbReference>
<dbReference type="Pfam" id="PF08953">
    <property type="entry name" value="DUF1899"/>
    <property type="match status" value="1"/>
</dbReference>
<dbReference type="PROSITE" id="PS50082">
    <property type="entry name" value="WD_REPEATS_2"/>
    <property type="match status" value="2"/>
</dbReference>
<evidence type="ECO:0000256" key="7">
    <source>
        <dbReference type="PROSITE-ProRule" id="PRU00221"/>
    </source>
</evidence>
<evidence type="ECO:0000256" key="6">
    <source>
        <dbReference type="ARBA" id="ARBA00023203"/>
    </source>
</evidence>
<feature type="repeat" description="WD" evidence="7">
    <location>
        <begin position="658"/>
        <end position="700"/>
    </location>
</feature>
<evidence type="ECO:0000259" key="10">
    <source>
        <dbReference type="SMART" id="SM01166"/>
    </source>
</evidence>
<accession>A0A3M6VSQ1</accession>
<dbReference type="SMART" id="SM01166">
    <property type="entry name" value="DUF1899"/>
    <property type="match status" value="2"/>
</dbReference>
<keyword evidence="4 7" id="KW-0853">WD repeat</keyword>
<feature type="compositionally biased region" description="Basic and acidic residues" evidence="9">
    <location>
        <begin position="1025"/>
        <end position="1036"/>
    </location>
</feature>
<reference evidence="11 12" key="1">
    <citation type="submission" date="2018-06" db="EMBL/GenBank/DDBJ databases">
        <title>Comparative genomics of downy mildews reveals potential adaptations to biotrophy.</title>
        <authorList>
            <person name="Fletcher K."/>
            <person name="Klosterman S.J."/>
            <person name="Derevnina L."/>
            <person name="Martin F."/>
            <person name="Koike S."/>
            <person name="Reyes Chin-Wo S."/>
            <person name="Mou B."/>
            <person name="Michelmore R."/>
        </authorList>
    </citation>
    <scope>NUCLEOTIDE SEQUENCE [LARGE SCALE GENOMIC DNA]</scope>
    <source>
        <strain evidence="11 12">R14</strain>
    </source>
</reference>
<keyword evidence="3" id="KW-0963">Cytoplasm</keyword>